<evidence type="ECO:0000259" key="1">
    <source>
        <dbReference type="Pfam" id="PF07883"/>
    </source>
</evidence>
<protein>
    <recommendedName>
        <fullName evidence="1">Cupin type-2 domain-containing protein</fullName>
    </recommendedName>
</protein>
<evidence type="ECO:0000313" key="3">
    <source>
        <dbReference type="Proteomes" id="UP000662074"/>
    </source>
</evidence>
<dbReference type="EMBL" id="BMDO01000006">
    <property type="protein sequence ID" value="GGI51142.1"/>
    <property type="molecule type" value="Genomic_DNA"/>
</dbReference>
<dbReference type="Pfam" id="PF07883">
    <property type="entry name" value="Cupin_2"/>
    <property type="match status" value="1"/>
</dbReference>
<evidence type="ECO:0000313" key="2">
    <source>
        <dbReference type="EMBL" id="GGI51142.1"/>
    </source>
</evidence>
<keyword evidence="3" id="KW-1185">Reference proteome</keyword>
<reference evidence="2" key="2">
    <citation type="submission" date="2020-09" db="EMBL/GenBank/DDBJ databases">
        <authorList>
            <person name="Sun Q."/>
            <person name="Sedlacek I."/>
        </authorList>
    </citation>
    <scope>NUCLEOTIDE SEQUENCE</scope>
    <source>
        <strain evidence="2">CCM 8711</strain>
    </source>
</reference>
<sequence length="193" mass="21513">MLRTGDQLYNPLTKKTFIFLLTSQDTNGEFLKIKCIADVGSKQRSGFVHKHPAQTEIITVQSGSMMTIVNGKKVRYDAGEMLVIQPGTSHQWWNASKKEELNIISEIRPALKTAEMYESACSFAQARHAAGKEAPTLLHLAVMLDYYGDHYVIAGRWTLVKKAAFKVLAAIGRLKGYTPEWHSEPIMISNSAA</sequence>
<proteinExistence type="predicted"/>
<dbReference type="SUPFAM" id="SSF51182">
    <property type="entry name" value="RmlC-like cupins"/>
    <property type="match status" value="1"/>
</dbReference>
<dbReference type="Proteomes" id="UP000662074">
    <property type="component" value="Unassembled WGS sequence"/>
</dbReference>
<comment type="caution">
    <text evidence="2">The sequence shown here is derived from an EMBL/GenBank/DDBJ whole genome shotgun (WGS) entry which is preliminary data.</text>
</comment>
<name>A0A917N3L3_9SPHI</name>
<dbReference type="Gene3D" id="2.60.120.10">
    <property type="entry name" value="Jelly Rolls"/>
    <property type="match status" value="1"/>
</dbReference>
<dbReference type="RefSeq" id="WP_188416948.1">
    <property type="nucleotide sequence ID" value="NZ_BMDO01000006.1"/>
</dbReference>
<gene>
    <name evidence="2" type="ORF">GCM10011425_23540</name>
</gene>
<reference evidence="2" key="1">
    <citation type="journal article" date="2014" name="Int. J. Syst. Evol. Microbiol.">
        <title>Complete genome sequence of Corynebacterium casei LMG S-19264T (=DSM 44701T), isolated from a smear-ripened cheese.</title>
        <authorList>
            <consortium name="US DOE Joint Genome Institute (JGI-PGF)"/>
            <person name="Walter F."/>
            <person name="Albersmeier A."/>
            <person name="Kalinowski J."/>
            <person name="Ruckert C."/>
        </authorList>
    </citation>
    <scope>NUCLEOTIDE SEQUENCE</scope>
    <source>
        <strain evidence="2">CCM 8711</strain>
    </source>
</reference>
<feature type="domain" description="Cupin type-2" evidence="1">
    <location>
        <begin position="48"/>
        <end position="100"/>
    </location>
</feature>
<accession>A0A917N3L3</accession>
<dbReference type="CDD" id="cd02208">
    <property type="entry name" value="cupin_RmlC-like"/>
    <property type="match status" value="1"/>
</dbReference>
<dbReference type="InterPro" id="IPR011051">
    <property type="entry name" value="RmlC_Cupin_sf"/>
</dbReference>
<organism evidence="2 3">
    <name type="scientific">Mucilaginibacter galii</name>
    <dbReference type="NCBI Taxonomy" id="2005073"/>
    <lineage>
        <taxon>Bacteria</taxon>
        <taxon>Pseudomonadati</taxon>
        <taxon>Bacteroidota</taxon>
        <taxon>Sphingobacteriia</taxon>
        <taxon>Sphingobacteriales</taxon>
        <taxon>Sphingobacteriaceae</taxon>
        <taxon>Mucilaginibacter</taxon>
    </lineage>
</organism>
<dbReference type="AlphaFoldDB" id="A0A917N3L3"/>
<dbReference type="InterPro" id="IPR014710">
    <property type="entry name" value="RmlC-like_jellyroll"/>
</dbReference>
<dbReference type="InterPro" id="IPR013096">
    <property type="entry name" value="Cupin_2"/>
</dbReference>